<dbReference type="EMBL" id="CP037940">
    <property type="protein sequence ID" value="QBO35600.1"/>
    <property type="molecule type" value="Genomic_DNA"/>
</dbReference>
<protein>
    <recommendedName>
        <fullName evidence="3">Glycosyltransferase</fullName>
    </recommendedName>
</protein>
<evidence type="ECO:0000313" key="2">
    <source>
        <dbReference type="Proteomes" id="UP000292886"/>
    </source>
</evidence>
<reference evidence="2" key="1">
    <citation type="submission" date="2019-03" db="EMBL/GenBank/DDBJ databases">
        <title>Weissella sp. 26KH-42 Genome sequencing.</title>
        <authorList>
            <person name="Heo J."/>
            <person name="Kim S.-J."/>
            <person name="Kim J.-S."/>
            <person name="Hong S.-B."/>
            <person name="Kwon S.-W."/>
        </authorList>
    </citation>
    <scope>NUCLEOTIDE SEQUENCE [LARGE SCALE GENOMIC DNA]</scope>
    <source>
        <strain evidence="2">26KH-42</strain>
    </source>
</reference>
<dbReference type="Proteomes" id="UP000292886">
    <property type="component" value="Chromosome"/>
</dbReference>
<dbReference type="OrthoDB" id="2151310at2"/>
<dbReference type="Pfam" id="PF04464">
    <property type="entry name" value="Glyphos_transf"/>
    <property type="match status" value="1"/>
</dbReference>
<organism evidence="1 2">
    <name type="scientific">Periweissella cryptocerci</name>
    <dbReference type="NCBI Taxonomy" id="2506420"/>
    <lineage>
        <taxon>Bacteria</taxon>
        <taxon>Bacillati</taxon>
        <taxon>Bacillota</taxon>
        <taxon>Bacilli</taxon>
        <taxon>Lactobacillales</taxon>
        <taxon>Lactobacillaceae</taxon>
        <taxon>Periweissella</taxon>
    </lineage>
</organism>
<keyword evidence="2" id="KW-1185">Reference proteome</keyword>
<dbReference type="SUPFAM" id="SSF53756">
    <property type="entry name" value="UDP-Glycosyltransferase/glycogen phosphorylase"/>
    <property type="match status" value="1"/>
</dbReference>
<accession>A0A4P6YSH9</accession>
<evidence type="ECO:0000313" key="1">
    <source>
        <dbReference type="EMBL" id="QBO35600.1"/>
    </source>
</evidence>
<proteinExistence type="predicted"/>
<name>A0A4P6YSH9_9LACO</name>
<dbReference type="AlphaFoldDB" id="A0A4P6YSH9"/>
<dbReference type="InterPro" id="IPR007554">
    <property type="entry name" value="Glycerophosphate_synth"/>
</dbReference>
<sequence length="848" mass="97291">MEGLVSMAKLATVIIDNQNDGDVAKTLASLKKQGLFFSYDYVLTNGSLEERNNAITSATTKYLLFLQAGDEVLAKTLKTLLNDSTWDKTKVMQLSAFTIDDNGTNVLTEQREKLYKRIANNDEKFTQETDVYVFTSELRTFYVPELRSVIVENDGYLFDGSIKYQAVDDYFAHYIAKSKSIGLAFKAGVMENGPAIASSYLSELGGIDGLVPYFDKLKANYTRKNGSLMRYAQQLLVKQVADRFVNSYLIDQSLTGVMLEESKNKLANYLDLVDEKSIMRFPGVDRLHKYELIGMQSTPVTYLYEEDGIVFEHDLTRIGKEKGFETTITDIVLRDGLLSFSGYARLPYQERFDLKVQLLLNDEVIDLRLYHSGFGNFHSRNETNYFNGFDYSLKLANLNDTELKIRYLINGHEYLSTEFIYVNNRVWSDPLNVQTVAYEGLSFTKTKNAIKVEQVSDEEAAKLDDAKMKALETTHPDLIEAVVNASQMNTEVWLYSDDLNVTDNGFIQFQHDINVDDGVSRYYVYTPDTVQAEQVANIDEDKLVVRGSAAHKALYVHAKYEFTSFTDYNRFSPFDRLEYGMLGSMIQTKIIYFGHGVLHAHFTRLYSREKTIFDYVVASSEFEKQNLIDNYHYDETQVVLLGAPRFDSQLAENVTKSNHILYGPTWRAKLSSGYVDGKWQLNDAYLRESEFYAGVMALLNSAKLAIFLESNDMYLDVKLHPNFRDYEKNFKLSSDRIKFVRVNGQPASYAAYITDYSSFVFDFVYGQVPIFYYLMDENEFANGNHTYNRLDLPLEDGFGPISHSADELIDTLEQFQQHGVSELYQQREATFFNVPTNNREALRKYFIN</sequence>
<dbReference type="KEGG" id="wei:EQG49_03565"/>
<evidence type="ECO:0008006" key="3">
    <source>
        <dbReference type="Google" id="ProtNLM"/>
    </source>
</evidence>
<dbReference type="GO" id="GO:0047355">
    <property type="term" value="F:CDP-glycerol glycerophosphotransferase activity"/>
    <property type="evidence" value="ECO:0007669"/>
    <property type="project" value="InterPro"/>
</dbReference>
<dbReference type="Gene3D" id="3.40.50.12580">
    <property type="match status" value="1"/>
</dbReference>
<gene>
    <name evidence="1" type="ORF">EQG49_03565</name>
</gene>
<dbReference type="GO" id="GO:0016020">
    <property type="term" value="C:membrane"/>
    <property type="evidence" value="ECO:0007669"/>
    <property type="project" value="InterPro"/>
</dbReference>
<dbReference type="InterPro" id="IPR043148">
    <property type="entry name" value="TagF_C"/>
</dbReference>